<dbReference type="AlphaFoldDB" id="A0A1G7Y635"/>
<reference evidence="1 2" key="1">
    <citation type="submission" date="2016-10" db="EMBL/GenBank/DDBJ databases">
        <authorList>
            <person name="de Groot N.N."/>
        </authorList>
    </citation>
    <scope>NUCLEOTIDE SEQUENCE [LARGE SCALE GENOMIC DNA]</scope>
    <source>
        <strain evidence="1 2">LMG 2247</strain>
    </source>
</reference>
<evidence type="ECO:0000313" key="2">
    <source>
        <dbReference type="Proteomes" id="UP000199706"/>
    </source>
</evidence>
<organism evidence="1 2">
    <name type="scientific">Paraburkholderia phenazinium</name>
    <dbReference type="NCBI Taxonomy" id="60549"/>
    <lineage>
        <taxon>Bacteria</taxon>
        <taxon>Pseudomonadati</taxon>
        <taxon>Pseudomonadota</taxon>
        <taxon>Betaproteobacteria</taxon>
        <taxon>Burkholderiales</taxon>
        <taxon>Burkholderiaceae</taxon>
        <taxon>Paraburkholderia</taxon>
    </lineage>
</organism>
<dbReference type="RefSeq" id="WP_090685340.1">
    <property type="nucleotide sequence ID" value="NZ_FNCJ01000006.1"/>
</dbReference>
<name>A0A1G7Y635_9BURK</name>
<dbReference type="OrthoDB" id="9101961at2"/>
<dbReference type="Proteomes" id="UP000199706">
    <property type="component" value="Unassembled WGS sequence"/>
</dbReference>
<dbReference type="EMBL" id="FNCJ01000006">
    <property type="protein sequence ID" value="SDG91827.1"/>
    <property type="molecule type" value="Genomic_DNA"/>
</dbReference>
<gene>
    <name evidence="1" type="ORF">SAMN05216466_10649</name>
</gene>
<evidence type="ECO:0000313" key="1">
    <source>
        <dbReference type="EMBL" id="SDG91827.1"/>
    </source>
</evidence>
<sequence>MTITFLPRITVDLTADQWELYSIPGRDDAARTLNQAASTILTQAWEMMAGTHPASILDAHKFAIAQWEQVADSLNGVGASDTEPRCVFRGLSKDFLIESPAQAIDRIRRSRF</sequence>
<accession>A0A1G7Y635</accession>
<proteinExistence type="predicted"/>
<protein>
    <submittedName>
        <fullName evidence="1">Uncharacterized protein</fullName>
    </submittedName>
</protein>